<dbReference type="Gene3D" id="3.30.40.10">
    <property type="entry name" value="Zinc/RING finger domain, C3HC4 (zinc finger)"/>
    <property type="match status" value="1"/>
</dbReference>
<evidence type="ECO:0000313" key="6">
    <source>
        <dbReference type="Proteomes" id="UP001632038"/>
    </source>
</evidence>
<comment type="caution">
    <text evidence="5">The sequence shown here is derived from an EMBL/GenBank/DDBJ whole genome shotgun (WGS) entry which is preliminary data.</text>
</comment>
<dbReference type="InterPro" id="IPR046527">
    <property type="entry name" value="PIR2-like_helical"/>
</dbReference>
<dbReference type="PANTHER" id="PTHR46405">
    <property type="entry name" value="OS05G0141500 PROTEIN"/>
    <property type="match status" value="1"/>
</dbReference>
<dbReference type="PANTHER" id="PTHR46405:SF3">
    <property type="entry name" value="RING_U-BOX SUPERFAMILY PROTEIN"/>
    <property type="match status" value="1"/>
</dbReference>
<organism evidence="5 6">
    <name type="scientific">Castilleja foliolosa</name>
    <dbReference type="NCBI Taxonomy" id="1961234"/>
    <lineage>
        <taxon>Eukaryota</taxon>
        <taxon>Viridiplantae</taxon>
        <taxon>Streptophyta</taxon>
        <taxon>Embryophyta</taxon>
        <taxon>Tracheophyta</taxon>
        <taxon>Spermatophyta</taxon>
        <taxon>Magnoliopsida</taxon>
        <taxon>eudicotyledons</taxon>
        <taxon>Gunneridae</taxon>
        <taxon>Pentapetalae</taxon>
        <taxon>asterids</taxon>
        <taxon>lamiids</taxon>
        <taxon>Lamiales</taxon>
        <taxon>Orobanchaceae</taxon>
        <taxon>Pedicularideae</taxon>
        <taxon>Castillejinae</taxon>
        <taxon>Castilleja</taxon>
    </lineage>
</organism>
<accession>A0ABD3BXT0</accession>
<proteinExistence type="predicted"/>
<evidence type="ECO:0000256" key="3">
    <source>
        <dbReference type="SAM" id="MobiDB-lite"/>
    </source>
</evidence>
<keyword evidence="2" id="KW-0175">Coiled coil</keyword>
<gene>
    <name evidence="5" type="ORF">CASFOL_033736</name>
</gene>
<dbReference type="Pfam" id="PF20235">
    <property type="entry name" value="PIR2-like_helical"/>
    <property type="match status" value="1"/>
</dbReference>
<evidence type="ECO:0000256" key="2">
    <source>
        <dbReference type="SAM" id="Coils"/>
    </source>
</evidence>
<feature type="coiled-coil region" evidence="2">
    <location>
        <begin position="239"/>
        <end position="301"/>
    </location>
</feature>
<keyword evidence="6" id="KW-1185">Reference proteome</keyword>
<name>A0ABD3BXT0_9LAMI</name>
<dbReference type="Pfam" id="PF13920">
    <property type="entry name" value="zf-C3HC4_3"/>
    <property type="match status" value="1"/>
</dbReference>
<sequence length="485" mass="54617">MGGSRKGKHSKGKGKSKPDKSDTIQEKPKKLNPKLDMGQASSKNLDFSKTIPYAEWELEEFLYVKIDELYKMARERLLTSGYSTAEVEAAILNAGHIHDQMDLLDNIVSNSICFLEFDIKPEGEAFKNIYELHKTALEVLVDHTMQNHPNMNRPEAMWDLIVTRWDHVLSASKTSHLQSSGHCENGDDDGLIEAFAAAKFIHESSSDSLSKKFGVLETTNHVAATKREIGSPIVTERSLGQANTEASLVNDALKRLEIENDRIRAEVEAFNLNASESERELKQVLKKEKRYIKKLADVERQSSVLRSLCDEENQRAVELEQGLFLAEKEAKETEGKWKQKIKEKEEMFALLAQETKNAEAQKARSGAQLKKIRKQLKKECGLANDKCQRLKNELSHLRESHSRPFEELSGNLYDKATSSESSAPREPSHWICMICMQNEVSVVFLPCTHQVVCFLCYMKGQAAGSCCPCCDVVIDDVVKVYGSSS</sequence>
<protein>
    <recommendedName>
        <fullName evidence="4">RING-type domain-containing protein</fullName>
    </recommendedName>
</protein>
<feature type="compositionally biased region" description="Basic residues" evidence="3">
    <location>
        <begin position="1"/>
        <end position="15"/>
    </location>
</feature>
<keyword evidence="1" id="KW-0479">Metal-binding</keyword>
<evidence type="ECO:0000259" key="4">
    <source>
        <dbReference type="PROSITE" id="PS50089"/>
    </source>
</evidence>
<feature type="coiled-coil region" evidence="2">
    <location>
        <begin position="341"/>
        <end position="400"/>
    </location>
</feature>
<dbReference type="Proteomes" id="UP001632038">
    <property type="component" value="Unassembled WGS sequence"/>
</dbReference>
<reference evidence="6" key="1">
    <citation type="journal article" date="2024" name="IScience">
        <title>Strigolactones Initiate the Formation of Haustorium-like Structures in Castilleja.</title>
        <authorList>
            <person name="Buerger M."/>
            <person name="Peterson D."/>
            <person name="Chory J."/>
        </authorList>
    </citation>
    <scope>NUCLEOTIDE SEQUENCE [LARGE SCALE GENOMIC DNA]</scope>
</reference>
<feature type="region of interest" description="Disordered" evidence="3">
    <location>
        <begin position="1"/>
        <end position="39"/>
    </location>
</feature>
<dbReference type="PROSITE" id="PS50089">
    <property type="entry name" value="ZF_RING_2"/>
    <property type="match status" value="1"/>
</dbReference>
<evidence type="ECO:0000313" key="5">
    <source>
        <dbReference type="EMBL" id="KAL3622325.1"/>
    </source>
</evidence>
<dbReference type="InterPro" id="IPR046934">
    <property type="entry name" value="PIR2-like"/>
</dbReference>
<keyword evidence="1" id="KW-0863">Zinc-finger</keyword>
<dbReference type="InterPro" id="IPR013083">
    <property type="entry name" value="Znf_RING/FYVE/PHD"/>
</dbReference>
<feature type="compositionally biased region" description="Basic and acidic residues" evidence="3">
    <location>
        <begin position="16"/>
        <end position="29"/>
    </location>
</feature>
<feature type="domain" description="RING-type" evidence="4">
    <location>
        <begin position="432"/>
        <end position="471"/>
    </location>
</feature>
<dbReference type="EMBL" id="JAVIJP010000060">
    <property type="protein sequence ID" value="KAL3622325.1"/>
    <property type="molecule type" value="Genomic_DNA"/>
</dbReference>
<dbReference type="AlphaFoldDB" id="A0ABD3BXT0"/>
<dbReference type="GO" id="GO:0008270">
    <property type="term" value="F:zinc ion binding"/>
    <property type="evidence" value="ECO:0007669"/>
    <property type="project" value="UniProtKB-KW"/>
</dbReference>
<dbReference type="InterPro" id="IPR001841">
    <property type="entry name" value="Znf_RING"/>
</dbReference>
<evidence type="ECO:0000256" key="1">
    <source>
        <dbReference type="PROSITE-ProRule" id="PRU00175"/>
    </source>
</evidence>
<keyword evidence="1" id="KW-0862">Zinc</keyword>